<protein>
    <submittedName>
        <fullName evidence="2">Sulfate permease</fullName>
    </submittedName>
</protein>
<sequence length="123" mass="13917">MLRPILSASVRVHALLSYAPTNRLLAWLRRRDRLKFGIPFMLLGLAYWMATILLAAWIQSGAPAALNLLVLLTFWNSAKFITFDPYSLLALTVARTREAVARRRAVKRERQDVADKTPVPIAT</sequence>
<evidence type="ECO:0000313" key="3">
    <source>
        <dbReference type="Proteomes" id="UP001329313"/>
    </source>
</evidence>
<proteinExistence type="predicted"/>
<feature type="transmembrane region" description="Helical" evidence="1">
    <location>
        <begin position="64"/>
        <end position="94"/>
    </location>
</feature>
<evidence type="ECO:0000313" key="2">
    <source>
        <dbReference type="EMBL" id="WOQ69838.1"/>
    </source>
</evidence>
<reference evidence="2 3" key="1">
    <citation type="submission" date="2023-10" db="EMBL/GenBank/DDBJ databases">
        <title>Y20.</title>
        <authorList>
            <person name="Zhang G."/>
            <person name="Ding Y."/>
        </authorList>
    </citation>
    <scope>NUCLEOTIDE SEQUENCE [LARGE SCALE GENOMIC DNA]</scope>
    <source>
        <strain evidence="2 3">Y20</strain>
    </source>
</reference>
<keyword evidence="3" id="KW-1185">Reference proteome</keyword>
<dbReference type="RefSeq" id="WP_330170932.1">
    <property type="nucleotide sequence ID" value="NZ_CP137080.1"/>
</dbReference>
<keyword evidence="1" id="KW-1133">Transmembrane helix</keyword>
<keyword evidence="1" id="KW-0812">Transmembrane</keyword>
<dbReference type="KEGG" id="mliy:RYJ27_00910"/>
<gene>
    <name evidence="2" type="ORF">RYJ27_00910</name>
</gene>
<name>A0AAU0MHW2_9MICO</name>
<organism evidence="2 3">
    <name type="scientific">Microbacterium limosum</name>
    <dbReference type="NCBI Taxonomy" id="3079935"/>
    <lineage>
        <taxon>Bacteria</taxon>
        <taxon>Bacillati</taxon>
        <taxon>Actinomycetota</taxon>
        <taxon>Actinomycetes</taxon>
        <taxon>Micrococcales</taxon>
        <taxon>Microbacteriaceae</taxon>
        <taxon>Microbacterium</taxon>
    </lineage>
</organism>
<dbReference type="EMBL" id="CP137080">
    <property type="protein sequence ID" value="WOQ69838.1"/>
    <property type="molecule type" value="Genomic_DNA"/>
</dbReference>
<accession>A0AAU0MHW2</accession>
<keyword evidence="1" id="KW-0472">Membrane</keyword>
<evidence type="ECO:0000256" key="1">
    <source>
        <dbReference type="SAM" id="Phobius"/>
    </source>
</evidence>
<dbReference type="AlphaFoldDB" id="A0AAU0MHW2"/>
<dbReference type="Proteomes" id="UP001329313">
    <property type="component" value="Chromosome"/>
</dbReference>
<feature type="transmembrane region" description="Helical" evidence="1">
    <location>
        <begin position="36"/>
        <end position="58"/>
    </location>
</feature>